<proteinExistence type="predicted"/>
<dbReference type="AlphaFoldDB" id="A0ABC8LT95"/>
<comment type="caution">
    <text evidence="1">The sequence shown here is derived from an EMBL/GenBank/DDBJ whole genome shotgun (WGS) entry which is preliminary data.</text>
</comment>
<dbReference type="Proteomes" id="UP001642260">
    <property type="component" value="Unassembled WGS sequence"/>
</dbReference>
<protein>
    <submittedName>
        <fullName evidence="1">Uncharacterized protein</fullName>
    </submittedName>
</protein>
<accession>A0ABC8LT95</accession>
<evidence type="ECO:0000313" key="2">
    <source>
        <dbReference type="Proteomes" id="UP001642260"/>
    </source>
</evidence>
<keyword evidence="2" id="KW-1185">Reference proteome</keyword>
<name>A0ABC8LT95_ERUVS</name>
<evidence type="ECO:0000313" key="1">
    <source>
        <dbReference type="EMBL" id="CAH8386668.1"/>
    </source>
</evidence>
<organism evidence="1 2">
    <name type="scientific">Eruca vesicaria subsp. sativa</name>
    <name type="common">Garden rocket</name>
    <name type="synonym">Eruca sativa</name>
    <dbReference type="NCBI Taxonomy" id="29727"/>
    <lineage>
        <taxon>Eukaryota</taxon>
        <taxon>Viridiplantae</taxon>
        <taxon>Streptophyta</taxon>
        <taxon>Embryophyta</taxon>
        <taxon>Tracheophyta</taxon>
        <taxon>Spermatophyta</taxon>
        <taxon>Magnoliopsida</taxon>
        <taxon>eudicotyledons</taxon>
        <taxon>Gunneridae</taxon>
        <taxon>Pentapetalae</taxon>
        <taxon>rosids</taxon>
        <taxon>malvids</taxon>
        <taxon>Brassicales</taxon>
        <taxon>Brassicaceae</taxon>
        <taxon>Brassiceae</taxon>
        <taxon>Eruca</taxon>
    </lineage>
</organism>
<sequence length="67" mass="8002">MSLVEAQCWVQFLLGTLNCLGRRRMLLKHFRRRIGLRVMEMGKKLAEKIRIKWPYIVVSKMNSESHN</sequence>
<dbReference type="EMBL" id="CAKOAT010714043">
    <property type="protein sequence ID" value="CAH8386668.1"/>
    <property type="molecule type" value="Genomic_DNA"/>
</dbReference>
<reference evidence="1 2" key="1">
    <citation type="submission" date="2022-03" db="EMBL/GenBank/DDBJ databases">
        <authorList>
            <person name="Macdonald S."/>
            <person name="Ahmed S."/>
            <person name="Newling K."/>
        </authorList>
    </citation>
    <scope>NUCLEOTIDE SEQUENCE [LARGE SCALE GENOMIC DNA]</scope>
</reference>
<gene>
    <name evidence="1" type="ORF">ERUC_LOCUS39151</name>
</gene>